<reference evidence="2" key="1">
    <citation type="journal article" date="2015" name="Nat. Genet.">
        <title>The genome and transcriptome of the zoonotic hookworm Ancylostoma ceylanicum identify infection-specific gene families.</title>
        <authorList>
            <person name="Schwarz E.M."/>
            <person name="Hu Y."/>
            <person name="Antoshechkin I."/>
            <person name="Miller M.M."/>
            <person name="Sternberg P.W."/>
            <person name="Aroian R.V."/>
        </authorList>
    </citation>
    <scope>NUCLEOTIDE SEQUENCE</scope>
    <source>
        <strain evidence="2">HY135</strain>
    </source>
</reference>
<evidence type="ECO:0000313" key="2">
    <source>
        <dbReference type="Proteomes" id="UP000024635"/>
    </source>
</evidence>
<sequence>MIGAPGKLHRHEQSYLRNGTESYLKVFLQPTELAQKKYVHLPLAGHRYSTRFPLFSPHLIFYRLECEAPFRLGRQPPINPTV</sequence>
<name>A0A016S3H5_9BILA</name>
<comment type="caution">
    <text evidence="1">The sequence shown here is derived from an EMBL/GenBank/DDBJ whole genome shotgun (WGS) entry which is preliminary data.</text>
</comment>
<organism evidence="1 2">
    <name type="scientific">Ancylostoma ceylanicum</name>
    <dbReference type="NCBI Taxonomy" id="53326"/>
    <lineage>
        <taxon>Eukaryota</taxon>
        <taxon>Metazoa</taxon>
        <taxon>Ecdysozoa</taxon>
        <taxon>Nematoda</taxon>
        <taxon>Chromadorea</taxon>
        <taxon>Rhabditida</taxon>
        <taxon>Rhabditina</taxon>
        <taxon>Rhabditomorpha</taxon>
        <taxon>Strongyloidea</taxon>
        <taxon>Ancylostomatidae</taxon>
        <taxon>Ancylostomatinae</taxon>
        <taxon>Ancylostoma</taxon>
    </lineage>
</organism>
<gene>
    <name evidence="1" type="primary">Acey_s0303.g1909</name>
    <name evidence="1" type="ORF">Y032_0303g1909</name>
</gene>
<proteinExistence type="predicted"/>
<accession>A0A016S3H5</accession>
<dbReference type="AlphaFoldDB" id="A0A016S3H5"/>
<evidence type="ECO:0000313" key="1">
    <source>
        <dbReference type="EMBL" id="EYB85205.1"/>
    </source>
</evidence>
<dbReference type="EMBL" id="JARK01001639">
    <property type="protein sequence ID" value="EYB85205.1"/>
    <property type="molecule type" value="Genomic_DNA"/>
</dbReference>
<keyword evidence="2" id="KW-1185">Reference proteome</keyword>
<protein>
    <submittedName>
        <fullName evidence="1">Uncharacterized protein</fullName>
    </submittedName>
</protein>
<dbReference type="Proteomes" id="UP000024635">
    <property type="component" value="Unassembled WGS sequence"/>
</dbReference>